<reference evidence="1" key="2">
    <citation type="submission" date="2019-01" db="UniProtKB">
        <authorList>
            <consortium name="EnsemblPlants"/>
        </authorList>
    </citation>
    <scope>IDENTIFICATION</scope>
    <source>
        <strain evidence="1">cv. Heinz 1706</strain>
    </source>
</reference>
<evidence type="ECO:0000313" key="1">
    <source>
        <dbReference type="EnsemblPlants" id="Solyc01g112303.1.1"/>
    </source>
</evidence>
<name>A0A3Q7EV43_SOLLC</name>
<dbReference type="Proteomes" id="UP000004994">
    <property type="component" value="Chromosome 1"/>
</dbReference>
<accession>A0A3Q7EV43</accession>
<keyword evidence="2" id="KW-1185">Reference proteome</keyword>
<reference evidence="1" key="1">
    <citation type="journal article" date="2012" name="Nature">
        <title>The tomato genome sequence provides insights into fleshy fruit evolution.</title>
        <authorList>
            <consortium name="Tomato Genome Consortium"/>
        </authorList>
    </citation>
    <scope>NUCLEOTIDE SEQUENCE [LARGE SCALE GENOMIC DNA]</scope>
    <source>
        <strain evidence="1">cv. Heinz 1706</strain>
    </source>
</reference>
<sequence length="70" mass="8105">MQENLCRSHTLPLNKLCKKLRCEFEVLKLVIVIKNIYILIHAKVENNFTCTIKKGKPVILAKQTKALIRT</sequence>
<organism evidence="1">
    <name type="scientific">Solanum lycopersicum</name>
    <name type="common">Tomato</name>
    <name type="synonym">Lycopersicon esculentum</name>
    <dbReference type="NCBI Taxonomy" id="4081"/>
    <lineage>
        <taxon>Eukaryota</taxon>
        <taxon>Viridiplantae</taxon>
        <taxon>Streptophyta</taxon>
        <taxon>Embryophyta</taxon>
        <taxon>Tracheophyta</taxon>
        <taxon>Spermatophyta</taxon>
        <taxon>Magnoliopsida</taxon>
        <taxon>eudicotyledons</taxon>
        <taxon>Gunneridae</taxon>
        <taxon>Pentapetalae</taxon>
        <taxon>asterids</taxon>
        <taxon>lamiids</taxon>
        <taxon>Solanales</taxon>
        <taxon>Solanaceae</taxon>
        <taxon>Solanoideae</taxon>
        <taxon>Solaneae</taxon>
        <taxon>Solanum</taxon>
        <taxon>Solanum subgen. Lycopersicon</taxon>
    </lineage>
</organism>
<dbReference type="AlphaFoldDB" id="A0A3Q7EV43"/>
<dbReference type="InParanoid" id="A0A3Q7EV43"/>
<protein>
    <submittedName>
        <fullName evidence="1">Uncharacterized protein</fullName>
    </submittedName>
</protein>
<dbReference type="EnsemblPlants" id="Solyc01g112303.1.1">
    <property type="protein sequence ID" value="Solyc01g112303.1.1"/>
    <property type="gene ID" value="Solyc01g112303.1"/>
</dbReference>
<evidence type="ECO:0000313" key="2">
    <source>
        <dbReference type="Proteomes" id="UP000004994"/>
    </source>
</evidence>
<proteinExistence type="predicted"/>
<dbReference type="Gramene" id="Solyc01g112303.1.1">
    <property type="protein sequence ID" value="Solyc01g112303.1.1"/>
    <property type="gene ID" value="Solyc01g112303.1"/>
</dbReference>